<feature type="modified residue" description="4-aspartylphosphate" evidence="1">
    <location>
        <position position="53"/>
    </location>
</feature>
<dbReference type="Gene3D" id="3.40.50.2300">
    <property type="match status" value="1"/>
</dbReference>
<sequence length="473" mass="52339">MNLLLVEDSPQIVDVFEHFCRKNSIDLTVTRSLLSASNAIRDKEIDLDAVICDLKIPSEDHSVDLEDAHGLLVVDLLEKEIPGVPVLVLSAFGSVPLLSQMLVRARRADILGTGTDTPMLRFVDKPNLKEAHDFLIEIKLGLDQLAQIELIGCENLTPHQCRTIKIFARPRRGAIARFQTLAGGLSGAQTGVLTIDDESGSRVGHVVAKITTNERAVEEEGRYSSSISSRLGAGTYADLGARVTSGCGRAAALFYSVADTYRSDLFGLLNENSARAASAVAQLQNYLVPWTHAVPHTSRSWLDVRRELINDEDNDSIGERYDLVEIDDTRRFQAVWSTVHGDLHGANVLVDSTDRPVLIDYGRSGLGPSCLDPITLELSILFHKDSKLKANPWPSVEQLQRWGDIDSYVIDCPYGEYLRACRSWTTDVSAATRDVWATVAAYCRRNLRYDDIDNERAVTLHNYAATKLNESFS</sequence>
<organism evidence="3 4">
    <name type="scientific">Actinokineospora guangxiensis</name>
    <dbReference type="NCBI Taxonomy" id="1490288"/>
    <lineage>
        <taxon>Bacteria</taxon>
        <taxon>Bacillati</taxon>
        <taxon>Actinomycetota</taxon>
        <taxon>Actinomycetes</taxon>
        <taxon>Pseudonocardiales</taxon>
        <taxon>Pseudonocardiaceae</taxon>
        <taxon>Actinokineospora</taxon>
    </lineage>
</organism>
<protein>
    <submittedName>
        <fullName evidence="3">Phosphotransferase</fullName>
    </submittedName>
</protein>
<dbReference type="PROSITE" id="PS50110">
    <property type="entry name" value="RESPONSE_REGULATORY"/>
    <property type="match status" value="1"/>
</dbReference>
<dbReference type="Pfam" id="PF01636">
    <property type="entry name" value="APH"/>
    <property type="match status" value="1"/>
</dbReference>
<evidence type="ECO:0000313" key="4">
    <source>
        <dbReference type="Proteomes" id="UP001596157"/>
    </source>
</evidence>
<evidence type="ECO:0000256" key="1">
    <source>
        <dbReference type="PROSITE-ProRule" id="PRU00169"/>
    </source>
</evidence>
<keyword evidence="1" id="KW-0597">Phosphoprotein</keyword>
<name>A0ABW0EHJ9_9PSEU</name>
<reference evidence="4" key="1">
    <citation type="journal article" date="2019" name="Int. J. Syst. Evol. Microbiol.">
        <title>The Global Catalogue of Microorganisms (GCM) 10K type strain sequencing project: providing services to taxonomists for standard genome sequencing and annotation.</title>
        <authorList>
            <consortium name="The Broad Institute Genomics Platform"/>
            <consortium name="The Broad Institute Genome Sequencing Center for Infectious Disease"/>
            <person name="Wu L."/>
            <person name="Ma J."/>
        </authorList>
    </citation>
    <scope>NUCLEOTIDE SEQUENCE [LARGE SCALE GENOMIC DNA]</scope>
    <source>
        <strain evidence="4">CCUG 59778</strain>
    </source>
</reference>
<dbReference type="InterPro" id="IPR002575">
    <property type="entry name" value="Aminoglycoside_PTrfase"/>
</dbReference>
<keyword evidence="4" id="KW-1185">Reference proteome</keyword>
<dbReference type="RefSeq" id="WP_378245260.1">
    <property type="nucleotide sequence ID" value="NZ_JBHSKF010000003.1"/>
</dbReference>
<dbReference type="Proteomes" id="UP001596157">
    <property type="component" value="Unassembled WGS sequence"/>
</dbReference>
<dbReference type="InterPro" id="IPR001789">
    <property type="entry name" value="Sig_transdc_resp-reg_receiver"/>
</dbReference>
<comment type="caution">
    <text evidence="3">The sequence shown here is derived from an EMBL/GenBank/DDBJ whole genome shotgun (WGS) entry which is preliminary data.</text>
</comment>
<feature type="domain" description="Response regulatory" evidence="2">
    <location>
        <begin position="2"/>
        <end position="128"/>
    </location>
</feature>
<proteinExistence type="predicted"/>
<dbReference type="SUPFAM" id="SSF52172">
    <property type="entry name" value="CheY-like"/>
    <property type="match status" value="1"/>
</dbReference>
<gene>
    <name evidence="3" type="ORF">ACFPM7_07375</name>
</gene>
<evidence type="ECO:0000313" key="3">
    <source>
        <dbReference type="EMBL" id="MFC5286868.1"/>
    </source>
</evidence>
<evidence type="ECO:0000259" key="2">
    <source>
        <dbReference type="PROSITE" id="PS50110"/>
    </source>
</evidence>
<dbReference type="EMBL" id="JBHSKF010000003">
    <property type="protein sequence ID" value="MFC5286868.1"/>
    <property type="molecule type" value="Genomic_DNA"/>
</dbReference>
<dbReference type="InterPro" id="IPR011009">
    <property type="entry name" value="Kinase-like_dom_sf"/>
</dbReference>
<dbReference type="CDD" id="cd00156">
    <property type="entry name" value="REC"/>
    <property type="match status" value="1"/>
</dbReference>
<dbReference type="InterPro" id="IPR011006">
    <property type="entry name" value="CheY-like_superfamily"/>
</dbReference>
<accession>A0ABW0EHJ9</accession>
<dbReference type="SUPFAM" id="SSF56112">
    <property type="entry name" value="Protein kinase-like (PK-like)"/>
    <property type="match status" value="1"/>
</dbReference>